<comment type="caution">
    <text evidence="1">The sequence shown here is derived from an EMBL/GenBank/DDBJ whole genome shotgun (WGS) entry which is preliminary data.</text>
</comment>
<evidence type="ECO:0000313" key="2">
    <source>
        <dbReference type="Proteomes" id="UP000585474"/>
    </source>
</evidence>
<organism evidence="1 2">
    <name type="scientific">Actinidia rufa</name>
    <dbReference type="NCBI Taxonomy" id="165716"/>
    <lineage>
        <taxon>Eukaryota</taxon>
        <taxon>Viridiplantae</taxon>
        <taxon>Streptophyta</taxon>
        <taxon>Embryophyta</taxon>
        <taxon>Tracheophyta</taxon>
        <taxon>Spermatophyta</taxon>
        <taxon>Magnoliopsida</taxon>
        <taxon>eudicotyledons</taxon>
        <taxon>Gunneridae</taxon>
        <taxon>Pentapetalae</taxon>
        <taxon>asterids</taxon>
        <taxon>Ericales</taxon>
        <taxon>Actinidiaceae</taxon>
        <taxon>Actinidia</taxon>
    </lineage>
</organism>
<gene>
    <name evidence="1" type="ORF">Acr_00g0041310</name>
</gene>
<evidence type="ECO:0000313" key="1">
    <source>
        <dbReference type="EMBL" id="GFS35657.1"/>
    </source>
</evidence>
<protein>
    <submittedName>
        <fullName evidence="1">Uncharacterized protein</fullName>
    </submittedName>
</protein>
<proteinExistence type="predicted"/>
<name>A0A7J0DHZ2_9ERIC</name>
<keyword evidence="2" id="KW-1185">Reference proteome</keyword>
<accession>A0A7J0DHZ2</accession>
<dbReference type="Proteomes" id="UP000585474">
    <property type="component" value="Unassembled WGS sequence"/>
</dbReference>
<dbReference type="EMBL" id="BJWL01000237">
    <property type="protein sequence ID" value="GFS35657.1"/>
    <property type="molecule type" value="Genomic_DNA"/>
</dbReference>
<sequence>MKLDLAAVIQERDASFTVIVEARDEETYVQKQLNKALGYMGELKKVAYGPVYEQDPIDDGLEKLADTTDVGNDLRMLVAAGTSVVGGDGLEDEAGGLKM</sequence>
<dbReference type="AlphaFoldDB" id="A0A7J0DHZ2"/>
<reference evidence="2" key="1">
    <citation type="submission" date="2019-07" db="EMBL/GenBank/DDBJ databases">
        <title>De Novo Assembly of kiwifruit Actinidia rufa.</title>
        <authorList>
            <person name="Sugita-Konishi S."/>
            <person name="Sato K."/>
            <person name="Mori E."/>
            <person name="Abe Y."/>
            <person name="Kisaki G."/>
            <person name="Hamano K."/>
            <person name="Suezawa K."/>
            <person name="Otani M."/>
            <person name="Fukuda T."/>
            <person name="Manabe T."/>
            <person name="Gomi K."/>
            <person name="Tabuchi M."/>
            <person name="Akimitsu K."/>
            <person name="Kataoka I."/>
        </authorList>
    </citation>
    <scope>NUCLEOTIDE SEQUENCE [LARGE SCALE GENOMIC DNA]</scope>
    <source>
        <strain evidence="2">cv. Fuchu</strain>
    </source>
</reference>